<organism evidence="1 2">
    <name type="scientific">Aristolochia fimbriata</name>
    <name type="common">White veined hardy Dutchman's pipe vine</name>
    <dbReference type="NCBI Taxonomy" id="158543"/>
    <lineage>
        <taxon>Eukaryota</taxon>
        <taxon>Viridiplantae</taxon>
        <taxon>Streptophyta</taxon>
        <taxon>Embryophyta</taxon>
        <taxon>Tracheophyta</taxon>
        <taxon>Spermatophyta</taxon>
        <taxon>Magnoliopsida</taxon>
        <taxon>Magnoliidae</taxon>
        <taxon>Piperales</taxon>
        <taxon>Aristolochiaceae</taxon>
        <taxon>Aristolochia</taxon>
    </lineage>
</organism>
<evidence type="ECO:0000313" key="1">
    <source>
        <dbReference type="EMBL" id="KAG9457851.1"/>
    </source>
</evidence>
<keyword evidence="2" id="KW-1185">Reference proteome</keyword>
<reference evidence="1 2" key="1">
    <citation type="submission" date="2021-07" db="EMBL/GenBank/DDBJ databases">
        <title>The Aristolochia fimbriata genome: insights into angiosperm evolution, floral development and chemical biosynthesis.</title>
        <authorList>
            <person name="Jiao Y."/>
        </authorList>
    </citation>
    <scope>NUCLEOTIDE SEQUENCE [LARGE SCALE GENOMIC DNA]</scope>
    <source>
        <strain evidence="1">IBCAS-2021</strain>
        <tissue evidence="1">Leaf</tissue>
    </source>
</reference>
<comment type="caution">
    <text evidence="1">The sequence shown here is derived from an EMBL/GenBank/DDBJ whole genome shotgun (WGS) entry which is preliminary data.</text>
</comment>
<name>A0AAV7FAQ2_ARIFI</name>
<dbReference type="Proteomes" id="UP000825729">
    <property type="component" value="Unassembled WGS sequence"/>
</dbReference>
<accession>A0AAV7FAQ2</accession>
<protein>
    <submittedName>
        <fullName evidence="1">Uncharacterized protein</fullName>
    </submittedName>
</protein>
<gene>
    <name evidence="1" type="ORF">H6P81_002359</name>
</gene>
<dbReference type="AlphaFoldDB" id="A0AAV7FAQ2"/>
<evidence type="ECO:0000313" key="2">
    <source>
        <dbReference type="Proteomes" id="UP000825729"/>
    </source>
</evidence>
<dbReference type="EMBL" id="JAINDJ010000002">
    <property type="protein sequence ID" value="KAG9457851.1"/>
    <property type="molecule type" value="Genomic_DNA"/>
</dbReference>
<proteinExistence type="predicted"/>
<sequence>MAQLLCHVNRQAAVNATIKADLEDWGKMPLPRRSGRHFQRSIQRNFMNAISASSLQPPVEAVLRLREDHTTVLCNNISSSPTVNPGNAPLVVLQLCDDECPEDFIKVLLYLSVLSYQMILLLSNVRRG</sequence>